<dbReference type="GeneID" id="95990216"/>
<gene>
    <name evidence="2" type="ORF">Q8F55_009173</name>
</gene>
<feature type="compositionally biased region" description="Pro residues" evidence="1">
    <location>
        <begin position="759"/>
        <end position="773"/>
    </location>
</feature>
<evidence type="ECO:0000313" key="2">
    <source>
        <dbReference type="EMBL" id="KAL1405535.1"/>
    </source>
</evidence>
<feature type="compositionally biased region" description="Low complexity" evidence="1">
    <location>
        <begin position="59"/>
        <end position="73"/>
    </location>
</feature>
<feature type="compositionally biased region" description="Pro residues" evidence="1">
    <location>
        <begin position="737"/>
        <end position="748"/>
    </location>
</feature>
<comment type="caution">
    <text evidence="2">The sequence shown here is derived from an EMBL/GenBank/DDBJ whole genome shotgun (WGS) entry which is preliminary data.</text>
</comment>
<organism evidence="2 3">
    <name type="scientific">Vanrija albida</name>
    <dbReference type="NCBI Taxonomy" id="181172"/>
    <lineage>
        <taxon>Eukaryota</taxon>
        <taxon>Fungi</taxon>
        <taxon>Dikarya</taxon>
        <taxon>Basidiomycota</taxon>
        <taxon>Agaricomycotina</taxon>
        <taxon>Tremellomycetes</taxon>
        <taxon>Trichosporonales</taxon>
        <taxon>Trichosporonaceae</taxon>
        <taxon>Vanrija</taxon>
    </lineage>
</organism>
<proteinExistence type="predicted"/>
<reference evidence="2 3" key="1">
    <citation type="submission" date="2023-08" db="EMBL/GenBank/DDBJ databases">
        <title>Annotated Genome Sequence of Vanrija albida AlHP1.</title>
        <authorList>
            <person name="Herzog R."/>
        </authorList>
    </citation>
    <scope>NUCLEOTIDE SEQUENCE [LARGE SCALE GENOMIC DNA]</scope>
    <source>
        <strain evidence="2 3">AlHP1</strain>
    </source>
</reference>
<feature type="compositionally biased region" description="Acidic residues" evidence="1">
    <location>
        <begin position="789"/>
        <end position="801"/>
    </location>
</feature>
<feature type="region of interest" description="Disordered" evidence="1">
    <location>
        <begin position="501"/>
        <end position="694"/>
    </location>
</feature>
<feature type="compositionally biased region" description="Basic and acidic residues" evidence="1">
    <location>
        <begin position="857"/>
        <end position="871"/>
    </location>
</feature>
<feature type="compositionally biased region" description="Pro residues" evidence="1">
    <location>
        <begin position="504"/>
        <end position="515"/>
    </location>
</feature>
<accession>A0ABR3PSW1</accession>
<keyword evidence="3" id="KW-1185">Reference proteome</keyword>
<feature type="compositionally biased region" description="Pro residues" evidence="1">
    <location>
        <begin position="585"/>
        <end position="661"/>
    </location>
</feature>
<feature type="region of interest" description="Disordered" evidence="1">
    <location>
        <begin position="727"/>
        <end position="886"/>
    </location>
</feature>
<evidence type="ECO:0000313" key="3">
    <source>
        <dbReference type="Proteomes" id="UP001565368"/>
    </source>
</evidence>
<feature type="compositionally biased region" description="Basic and acidic residues" evidence="1">
    <location>
        <begin position="27"/>
        <end position="44"/>
    </location>
</feature>
<feature type="compositionally biased region" description="Pro residues" evidence="1">
    <location>
        <begin position="834"/>
        <end position="854"/>
    </location>
</feature>
<dbReference type="EMBL" id="JBBXJM010000007">
    <property type="protein sequence ID" value="KAL1405535.1"/>
    <property type="molecule type" value="Genomic_DNA"/>
</dbReference>
<dbReference type="RefSeq" id="XP_069205479.1">
    <property type="nucleotide sequence ID" value="XM_069357542.1"/>
</dbReference>
<sequence>MVFSALRSRRRSSSASRDAGSGGLFDGLRRREASDGSHDDEGHRFSFARSRNGSRTSLPPSSFRSRTSGTGSFFDGLFRRDRERDKDKGVAALLHAAGAAAAVGSDEAAEAGARPVARKGSFDHLGHLLALGDGPGEGEGESTRPRLAQDRLAPDRTDSIAATPFVGDTPRRFSLPGDGVPLRSIALGVGLESDPADTAVAVKRDPRFDARRRSSWTSQFPSIPDPAAPNPAAARHAHLHTLLPATWRWVAAAPGAHGKAHRLRLALEALREGEADDDELHYAPMRGTGRVRGFPEWQTTVLFHAEVGRCDQCFEWYEDAAGAEESDGTDDDEHAAWVRRLKAAGEDGACAFRATEAALARDRDALMAAWAAARGEKGRRRPVPREQMNAALRWLKRYHALVLASGRAPGYDAVLRLYPDEGGGEEPPPAEEAPALSFPTPRPYRSPRRPSAGATATRAWRVHNPDAPAPSILSDISDDEVRSAVYVRPARAELRRLARAPTAPAAPAPPPPPQLPASVAASEPEPGPRRTASPDELSAHSPASPRPRLSVELPRPPLPPVHLIPATPQTPGEGVVPAITSGGLRPPPPKPTRALPPPPPATSPSPPVRADTTPPPTPPTLPPAPPPPPPPPPTPPAPSPKPRPASQPPPRRSPEPYPPHPAATHIDAQQPLPWGTYAAGPAWSGGGQRAPAADWRHLPMPEAFAPSAYHQPAAPWAHRRVPSAGWLPASAWDDEPPAAPAPPAPPAPRTYALARRPLTPHPTVPPNPPPPAPVRRSARVRRAAAPHDDGDDSASDDDDEYPSASVAPRPYLVRRSSSGSQAQPRRPLSRALNPPAPPPPPPPPPQPQPPPPPAYVRRSDWRGRTAHRDDWGDPYADPYGYRSSWA</sequence>
<protein>
    <submittedName>
        <fullName evidence="2">Uncharacterized protein</fullName>
    </submittedName>
</protein>
<evidence type="ECO:0000256" key="1">
    <source>
        <dbReference type="SAM" id="MobiDB-lite"/>
    </source>
</evidence>
<feature type="compositionally biased region" description="Polar residues" evidence="1">
    <location>
        <begin position="49"/>
        <end position="58"/>
    </location>
</feature>
<feature type="region of interest" description="Disordered" evidence="1">
    <location>
        <begin position="1"/>
        <end position="75"/>
    </location>
</feature>
<feature type="region of interest" description="Disordered" evidence="1">
    <location>
        <begin position="419"/>
        <end position="474"/>
    </location>
</feature>
<name>A0ABR3PSW1_9TREE</name>
<dbReference type="Proteomes" id="UP001565368">
    <property type="component" value="Unassembled WGS sequence"/>
</dbReference>